<dbReference type="AlphaFoldDB" id="A0A6J5ZDM3"/>
<proteinExistence type="predicted"/>
<reference evidence="1" key="1">
    <citation type="submission" date="2020-05" db="EMBL/GenBank/DDBJ databases">
        <authorList>
            <person name="Chiriac C."/>
            <person name="Salcher M."/>
            <person name="Ghai R."/>
            <person name="Kavagutti S V."/>
        </authorList>
    </citation>
    <scope>NUCLEOTIDE SEQUENCE</scope>
</reference>
<dbReference type="EMBL" id="CAESAK010000099">
    <property type="protein sequence ID" value="CAB4339518.1"/>
    <property type="molecule type" value="Genomic_DNA"/>
</dbReference>
<organism evidence="1">
    <name type="scientific">freshwater metagenome</name>
    <dbReference type="NCBI Taxonomy" id="449393"/>
    <lineage>
        <taxon>unclassified sequences</taxon>
        <taxon>metagenomes</taxon>
        <taxon>ecological metagenomes</taxon>
    </lineage>
</organism>
<accession>A0A6J5ZDM3</accession>
<dbReference type="InterPro" id="IPR025447">
    <property type="entry name" value="DUF4192"/>
</dbReference>
<evidence type="ECO:0000313" key="1">
    <source>
        <dbReference type="EMBL" id="CAB4339518.1"/>
    </source>
</evidence>
<protein>
    <submittedName>
        <fullName evidence="1">Unannotated protein</fullName>
    </submittedName>
</protein>
<name>A0A6J5ZDM3_9ZZZZ</name>
<sequence>MPTLTSAHDLITAVPFLIGFKPADSLVLISIRGAEIGMAMRIDIPPAISTDEIEMLVQHFRRDEAESALLVAYMPTNRSDGDLLLITIGAALIREGITIQESIVVADGRYRSIICRDQSCCPPHGLSMPTIEESQFAAEHVIAGIPMPYENISELIGSISSTAGFDDSDWCAQVSLFAIDESLDDEAELGMLRRDGVDAMQLLLDEFSIGRGPTDRNLCARLIGRMSDVQVRDFALGIHEEDSYDLYFAMWRELLRIAPPGFIAPIACIVAAMAYEGGDGALAQKAVDRAIEDGESYPLAGLLRRVFNAGWPPQSFAQMRADLHPRVVATIFNEGL</sequence>
<dbReference type="Pfam" id="PF13830">
    <property type="entry name" value="DUF4192"/>
    <property type="match status" value="1"/>
</dbReference>
<gene>
    <name evidence="1" type="ORF">UFOPK3775_00802</name>
</gene>